<comment type="similarity">
    <text evidence="1">Belongs to the pseudouridine synthase RluA family.</text>
</comment>
<feature type="domain" description="Pseudouridine synthase RsuA/RluA-like" evidence="4">
    <location>
        <begin position="108"/>
        <end position="260"/>
    </location>
</feature>
<name>A0ABM5NG21_LIBAS</name>
<dbReference type="Pfam" id="PF00849">
    <property type="entry name" value="PseudoU_synth_2"/>
    <property type="match status" value="1"/>
</dbReference>
<dbReference type="PANTHER" id="PTHR21600:SF44">
    <property type="entry name" value="RIBOSOMAL LARGE SUBUNIT PSEUDOURIDINE SYNTHASE D"/>
    <property type="match status" value="1"/>
</dbReference>
<evidence type="ECO:0000256" key="2">
    <source>
        <dbReference type="ARBA" id="ARBA00023235"/>
    </source>
</evidence>
<dbReference type="PROSITE" id="PS50889">
    <property type="entry name" value="S4"/>
    <property type="match status" value="1"/>
</dbReference>
<dbReference type="InterPro" id="IPR020103">
    <property type="entry name" value="PsdUridine_synth_cat_dom_sf"/>
</dbReference>
<dbReference type="InterPro" id="IPR050188">
    <property type="entry name" value="RluA_PseudoU_synthase"/>
</dbReference>
<dbReference type="InterPro" id="IPR036986">
    <property type="entry name" value="S4_RNA-bd_sf"/>
</dbReference>
<dbReference type="CDD" id="cd02869">
    <property type="entry name" value="PseudoU_synth_RluA_like"/>
    <property type="match status" value="1"/>
</dbReference>
<evidence type="ECO:0000259" key="4">
    <source>
        <dbReference type="Pfam" id="PF00849"/>
    </source>
</evidence>
<evidence type="ECO:0000313" key="5">
    <source>
        <dbReference type="EMBL" id="AGH16954.1"/>
    </source>
</evidence>
<dbReference type="EMBL" id="CP004005">
    <property type="protein sequence ID" value="AGH16954.1"/>
    <property type="molecule type" value="Genomic_DNA"/>
</dbReference>
<keyword evidence="3" id="KW-0694">RNA-binding</keyword>
<proteinExistence type="inferred from homology"/>
<evidence type="ECO:0000256" key="1">
    <source>
        <dbReference type="ARBA" id="ARBA00010876"/>
    </source>
</evidence>
<keyword evidence="6" id="KW-1185">Reference proteome</keyword>
<protein>
    <submittedName>
        <fullName evidence="5">Ribosomal large subunit pseudouridine synthase C</fullName>
    </submittedName>
</protein>
<evidence type="ECO:0000256" key="3">
    <source>
        <dbReference type="PROSITE-ProRule" id="PRU00182"/>
    </source>
</evidence>
<evidence type="ECO:0000313" key="6">
    <source>
        <dbReference type="Proteomes" id="UP000011820"/>
    </source>
</evidence>
<gene>
    <name evidence="5" type="ORF">WSI_02920</name>
</gene>
<dbReference type="SUPFAM" id="SSF55120">
    <property type="entry name" value="Pseudouridine synthase"/>
    <property type="match status" value="1"/>
</dbReference>
<sequence length="346" mass="40234">MSLMTYVQYVVVENDEENMRLDRWFKNHYPHINFVNLQKILRSGQVRVDKKRVKFNNRIQSGQVVRIPPVINALNHIIKEQKILDSSVNLTKHSDFLKSILLYEDSKIYVFNKPAGISVQGGSGIAYHIDGFLKSWVDSKGQKPRLTHRLDQETSGILVVARTRAAAQHLTESFRMRRIQKIYWSLVWGIPKNKKECIANWLLKKSHIGGDYVHVVKQNEKGANYAISHFKVIDCFAQKFCWLEMQPHTGRTHQLRVHALHMGCPIVGDHKYCANFKGNFTSPIQNKLYLHARYMDLPHPEGGRLQITAPLPAHMVKTWDSLGFKYDRNLYIKRLYSQDECKQNIL</sequence>
<dbReference type="Gene3D" id="3.30.2350.10">
    <property type="entry name" value="Pseudouridine synthase"/>
    <property type="match status" value="1"/>
</dbReference>
<dbReference type="InterPro" id="IPR006145">
    <property type="entry name" value="PsdUridine_synth_RsuA/RluA"/>
</dbReference>
<dbReference type="PANTHER" id="PTHR21600">
    <property type="entry name" value="MITOCHONDRIAL RNA PSEUDOURIDINE SYNTHASE"/>
    <property type="match status" value="1"/>
</dbReference>
<accession>A0ABM5NG21</accession>
<reference evidence="5 6" key="1">
    <citation type="journal article" date="2013" name="Genome Announc.">
        <title>Complete Genome Sequence of a Chinese Strain of 'Candidatus Liberibacter asiaticus'.</title>
        <authorList>
            <person name="Lin H."/>
            <person name="Han C.S."/>
            <person name="Liu B."/>
            <person name="Lou B."/>
            <person name="Bai X."/>
            <person name="Deng C."/>
            <person name="Civerolo E.L."/>
            <person name="Gupta G."/>
        </authorList>
    </citation>
    <scope>NUCLEOTIDE SEQUENCE [LARGE SCALE GENOMIC DNA]</scope>
    <source>
        <strain evidence="6">gxpsy</strain>
    </source>
</reference>
<dbReference type="SUPFAM" id="SSF55174">
    <property type="entry name" value="Alpha-L RNA-binding motif"/>
    <property type="match status" value="1"/>
</dbReference>
<dbReference type="Gene3D" id="3.10.290.10">
    <property type="entry name" value="RNA-binding S4 domain"/>
    <property type="match status" value="1"/>
</dbReference>
<organism evidence="5 6">
    <name type="scientific">Candidatus Liberibacter asiaticus str. gxpsy</name>
    <dbReference type="NCBI Taxonomy" id="1174529"/>
    <lineage>
        <taxon>Bacteria</taxon>
        <taxon>Pseudomonadati</taxon>
        <taxon>Pseudomonadota</taxon>
        <taxon>Alphaproteobacteria</taxon>
        <taxon>Hyphomicrobiales</taxon>
        <taxon>Rhizobiaceae</taxon>
        <taxon>Liberibacter</taxon>
    </lineage>
</organism>
<keyword evidence="2" id="KW-0413">Isomerase</keyword>
<dbReference type="Proteomes" id="UP000011820">
    <property type="component" value="Chromosome"/>
</dbReference>